<proteinExistence type="predicted"/>
<accession>A0A9P3UR13</accession>
<evidence type="ECO:0000313" key="2">
    <source>
        <dbReference type="Proteomes" id="UP001063166"/>
    </source>
</evidence>
<name>A0A9P3UR13_LYOSH</name>
<keyword evidence="2" id="KW-1185">Reference proteome</keyword>
<dbReference type="AlphaFoldDB" id="A0A9P3UR13"/>
<gene>
    <name evidence="1" type="ORF">LshimejAT787_0900100</name>
</gene>
<evidence type="ECO:0000313" key="1">
    <source>
        <dbReference type="EMBL" id="GLB40795.1"/>
    </source>
</evidence>
<dbReference type="Proteomes" id="UP001063166">
    <property type="component" value="Unassembled WGS sequence"/>
</dbReference>
<organism evidence="1 2">
    <name type="scientific">Lyophyllum shimeji</name>
    <name type="common">Hon-shimeji</name>
    <name type="synonym">Tricholoma shimeji</name>
    <dbReference type="NCBI Taxonomy" id="47721"/>
    <lineage>
        <taxon>Eukaryota</taxon>
        <taxon>Fungi</taxon>
        <taxon>Dikarya</taxon>
        <taxon>Basidiomycota</taxon>
        <taxon>Agaricomycotina</taxon>
        <taxon>Agaricomycetes</taxon>
        <taxon>Agaricomycetidae</taxon>
        <taxon>Agaricales</taxon>
        <taxon>Tricholomatineae</taxon>
        <taxon>Lyophyllaceae</taxon>
        <taxon>Lyophyllum</taxon>
    </lineage>
</organism>
<reference evidence="1" key="1">
    <citation type="submission" date="2022-07" db="EMBL/GenBank/DDBJ databases">
        <title>The genome of Lyophyllum shimeji provides insight into the initial evolution of ectomycorrhizal fungal genome.</title>
        <authorList>
            <person name="Kobayashi Y."/>
            <person name="Shibata T."/>
            <person name="Hirakawa H."/>
            <person name="Shigenobu S."/>
            <person name="Nishiyama T."/>
            <person name="Yamada A."/>
            <person name="Hasebe M."/>
            <person name="Kawaguchi M."/>
        </authorList>
    </citation>
    <scope>NUCLEOTIDE SEQUENCE</scope>
    <source>
        <strain evidence="1">AT787</strain>
    </source>
</reference>
<protein>
    <submittedName>
        <fullName evidence="1">Uncharacterized protein</fullName>
    </submittedName>
</protein>
<comment type="caution">
    <text evidence="1">The sequence shown here is derived from an EMBL/GenBank/DDBJ whole genome shotgun (WGS) entry which is preliminary data.</text>
</comment>
<sequence>MLCLQIPQRHGFANPIHSSYEQRETARSTRPAYRIDFANVGNVVAWSGGVEPDALNGDRKGGFSEFVILMSECDLLHSILLTKVALELQLKTLGDVTATHGYRQDDIGLRVLEVHRRREHKSIIIMRHWNGEDGDGFGTVSSQLAWRTNVRKTSAFVYDASPEDFIWRTSRAIFVGGTLDLTAFPESLPRLQVASGKTQLT</sequence>
<dbReference type="EMBL" id="BRPK01000009">
    <property type="protein sequence ID" value="GLB40795.1"/>
    <property type="molecule type" value="Genomic_DNA"/>
</dbReference>